<dbReference type="PANTHER" id="PTHR28572:SF1">
    <property type="entry name" value="COILED-COIL DOMAIN-CONTAINING PROTEIN 103"/>
    <property type="match status" value="1"/>
</dbReference>
<dbReference type="InterPro" id="IPR031733">
    <property type="entry name" value="Dynein_attach_N"/>
</dbReference>
<evidence type="ECO:0000256" key="8">
    <source>
        <dbReference type="ARBA" id="ARBA00023069"/>
    </source>
</evidence>
<dbReference type="Pfam" id="PF13877">
    <property type="entry name" value="RPAP3_C"/>
    <property type="match status" value="1"/>
</dbReference>
<feature type="non-terminal residue" evidence="13">
    <location>
        <position position="1"/>
    </location>
</feature>
<keyword evidence="9" id="KW-0966">Cell projection</keyword>
<dbReference type="InterPro" id="IPR025986">
    <property type="entry name" value="RPAP3-like_C"/>
</dbReference>
<evidence type="ECO:0000256" key="2">
    <source>
        <dbReference type="ARBA" id="ARBA00004230"/>
    </source>
</evidence>
<feature type="non-terminal residue" evidence="13">
    <location>
        <position position="266"/>
    </location>
</feature>
<evidence type="ECO:0000256" key="4">
    <source>
        <dbReference type="ARBA" id="ARBA00011738"/>
    </source>
</evidence>
<organism evidence="13 14">
    <name type="scientific">Acromyrmex insinuator</name>
    <dbReference type="NCBI Taxonomy" id="230686"/>
    <lineage>
        <taxon>Eukaryota</taxon>
        <taxon>Metazoa</taxon>
        <taxon>Ecdysozoa</taxon>
        <taxon>Arthropoda</taxon>
        <taxon>Hexapoda</taxon>
        <taxon>Insecta</taxon>
        <taxon>Pterygota</taxon>
        <taxon>Neoptera</taxon>
        <taxon>Endopterygota</taxon>
        <taxon>Hymenoptera</taxon>
        <taxon>Apocrita</taxon>
        <taxon>Aculeata</taxon>
        <taxon>Formicoidea</taxon>
        <taxon>Formicidae</taxon>
        <taxon>Myrmicinae</taxon>
        <taxon>Acromyrmex</taxon>
    </lineage>
</organism>
<dbReference type="GO" id="GO:0036159">
    <property type="term" value="P:inner dynein arm assembly"/>
    <property type="evidence" value="ECO:0007669"/>
    <property type="project" value="TreeGrafter"/>
</dbReference>
<evidence type="ECO:0000256" key="10">
    <source>
        <dbReference type="ARBA" id="ARBA00049986"/>
    </source>
</evidence>
<name>A0A836EYH8_9HYME</name>
<comment type="caution">
    <text evidence="13">The sequence shown here is derived from an EMBL/GenBank/DDBJ whole genome shotgun (WGS) entry which is preliminary data.</text>
</comment>
<keyword evidence="6" id="KW-0970">Cilium biogenesis/degradation</keyword>
<dbReference type="GO" id="GO:0003351">
    <property type="term" value="P:epithelial cilium movement involved in extracellular fluid movement"/>
    <property type="evidence" value="ECO:0007669"/>
    <property type="project" value="TreeGrafter"/>
</dbReference>
<dbReference type="InterPro" id="IPR042422">
    <property type="entry name" value="CC103"/>
</dbReference>
<comment type="function">
    <text evidence="1">Dynein-attachment factor required for cilia motility.</text>
</comment>
<dbReference type="GO" id="GO:0005576">
    <property type="term" value="C:extracellular region"/>
    <property type="evidence" value="ECO:0007669"/>
    <property type="project" value="GOC"/>
</dbReference>
<evidence type="ECO:0000256" key="3">
    <source>
        <dbReference type="ARBA" id="ARBA00004496"/>
    </source>
</evidence>
<evidence type="ECO:0000313" key="13">
    <source>
        <dbReference type="EMBL" id="KAG5308842.1"/>
    </source>
</evidence>
<dbReference type="AlphaFoldDB" id="A0A836EYH8"/>
<protein>
    <submittedName>
        <fullName evidence="13">CC103 protein</fullName>
    </submittedName>
</protein>
<gene>
    <name evidence="13" type="primary">Ccdc103</name>
    <name evidence="13" type="ORF">G6Z75_0004232</name>
</gene>
<evidence type="ECO:0000256" key="9">
    <source>
        <dbReference type="ARBA" id="ARBA00023273"/>
    </source>
</evidence>
<dbReference type="PANTHER" id="PTHR28572">
    <property type="entry name" value="COILED-COIL DOMAIN-CONTAINING PROTEIN 103"/>
    <property type="match status" value="1"/>
</dbReference>
<keyword evidence="7" id="KW-0282">Flagellum</keyword>
<keyword evidence="5" id="KW-0963">Cytoplasm</keyword>
<feature type="domain" description="Dynein attachment factor N-terminal" evidence="12">
    <location>
        <begin position="40"/>
        <end position="106"/>
    </location>
</feature>
<feature type="domain" description="RNA-polymerase II-associated protein 3-like C-terminal" evidence="11">
    <location>
        <begin position="141"/>
        <end position="229"/>
    </location>
</feature>
<comment type="subcellular location">
    <subcellularLocation>
        <location evidence="2">Cell projection</location>
        <location evidence="2">Cilium</location>
        <location evidence="2">Flagellum</location>
    </subcellularLocation>
    <subcellularLocation>
        <location evidence="3">Cytoplasm</location>
    </subcellularLocation>
</comment>
<evidence type="ECO:0000256" key="7">
    <source>
        <dbReference type="ARBA" id="ARBA00022846"/>
    </source>
</evidence>
<dbReference type="GO" id="GO:0007368">
    <property type="term" value="P:determination of left/right symmetry"/>
    <property type="evidence" value="ECO:0007669"/>
    <property type="project" value="TreeGrafter"/>
</dbReference>
<dbReference type="Pfam" id="PF15867">
    <property type="entry name" value="Dynein_attach_N"/>
    <property type="match status" value="1"/>
</dbReference>
<evidence type="ECO:0000256" key="6">
    <source>
        <dbReference type="ARBA" id="ARBA00022794"/>
    </source>
</evidence>
<evidence type="ECO:0000256" key="1">
    <source>
        <dbReference type="ARBA" id="ARBA00004048"/>
    </source>
</evidence>
<comment type="similarity">
    <text evidence="10">Belongs to the DNAAF19/PR46b family.</text>
</comment>
<dbReference type="EMBL" id="JAANHZ010000636">
    <property type="protein sequence ID" value="KAG5308842.1"/>
    <property type="molecule type" value="Genomic_DNA"/>
</dbReference>
<comment type="subunit">
    <text evidence="4">Homodimer.</text>
</comment>
<accession>A0A836EYH8</accession>
<keyword evidence="14" id="KW-1185">Reference proteome</keyword>
<keyword evidence="8" id="KW-0969">Cilium</keyword>
<evidence type="ECO:0000259" key="11">
    <source>
        <dbReference type="Pfam" id="PF13877"/>
    </source>
</evidence>
<proteinExistence type="inferred from homology"/>
<dbReference type="GO" id="GO:0031514">
    <property type="term" value="C:motile cilium"/>
    <property type="evidence" value="ECO:0007669"/>
    <property type="project" value="UniProtKB-SubCell"/>
</dbReference>
<evidence type="ECO:0000259" key="12">
    <source>
        <dbReference type="Pfam" id="PF15867"/>
    </source>
</evidence>
<dbReference type="GO" id="GO:0036157">
    <property type="term" value="C:outer dynein arm"/>
    <property type="evidence" value="ECO:0007669"/>
    <property type="project" value="InterPro"/>
</dbReference>
<sequence>MTINRRVILCYHVKLLWNSSRKHAKRKKELCIMSALKAPIDYKRLEEELCAALEADKLYKLQNDAKIRAIEQAVPTYEHFRQMVNGAHLKPLDRNDMKSKSSVQWNPLIKPAKYHDSTVSEALKKSTQGKGIESTVIKSRKSCKDFLQSWRTITDHSEKFIYVWNLRNDLQHHVFRVEIPASFLGDFANVCLQHLSKVDDITPVIELLSKLSMCNRFDLTVCFMTRDEKSTCERLFQQLQLKGRSSDESFESAIKLLAAKYEIKLD</sequence>
<reference evidence="13" key="1">
    <citation type="submission" date="2020-02" db="EMBL/GenBank/DDBJ databases">
        <title>Relaxed selection underlies rapid genomic changes in the transitions from sociality to social parasitism in ants.</title>
        <authorList>
            <person name="Bi X."/>
        </authorList>
    </citation>
    <scope>NUCLEOTIDE SEQUENCE</scope>
    <source>
        <strain evidence="13">BGI-DK2013a</strain>
        <tissue evidence="13">Whole body</tissue>
    </source>
</reference>
<evidence type="ECO:0000256" key="5">
    <source>
        <dbReference type="ARBA" id="ARBA00022490"/>
    </source>
</evidence>
<evidence type="ECO:0000313" key="14">
    <source>
        <dbReference type="Proteomes" id="UP000667349"/>
    </source>
</evidence>
<dbReference type="Proteomes" id="UP000667349">
    <property type="component" value="Unassembled WGS sequence"/>
</dbReference>